<dbReference type="EMBL" id="PIPR01000001">
    <property type="protein sequence ID" value="RUO41650.1"/>
    <property type="molecule type" value="Genomic_DNA"/>
</dbReference>
<protein>
    <submittedName>
        <fullName evidence="1">Uncharacterized protein</fullName>
    </submittedName>
</protein>
<proteinExistence type="predicted"/>
<evidence type="ECO:0000313" key="2">
    <source>
        <dbReference type="Proteomes" id="UP000287766"/>
    </source>
</evidence>
<dbReference type="Proteomes" id="UP000287766">
    <property type="component" value="Unassembled WGS sequence"/>
</dbReference>
<organism evidence="1 2">
    <name type="scientific">Pseudidiomarina aestuarii</name>
    <dbReference type="NCBI Taxonomy" id="624146"/>
    <lineage>
        <taxon>Bacteria</taxon>
        <taxon>Pseudomonadati</taxon>
        <taxon>Pseudomonadota</taxon>
        <taxon>Gammaproteobacteria</taxon>
        <taxon>Alteromonadales</taxon>
        <taxon>Idiomarinaceae</taxon>
        <taxon>Pseudidiomarina</taxon>
    </lineage>
</organism>
<keyword evidence="2" id="KW-1185">Reference proteome</keyword>
<comment type="caution">
    <text evidence="1">The sequence shown here is derived from an EMBL/GenBank/DDBJ whole genome shotgun (WGS) entry which is preliminary data.</text>
</comment>
<name>A0A7Z7EU39_9GAMM</name>
<reference evidence="2" key="1">
    <citation type="journal article" date="2018" name="Front. Microbiol.">
        <title>Genome-Based Analysis Reveals the Taxonomy and Diversity of the Family Idiomarinaceae.</title>
        <authorList>
            <person name="Liu Y."/>
            <person name="Lai Q."/>
            <person name="Shao Z."/>
        </authorList>
    </citation>
    <scope>NUCLEOTIDE SEQUENCE [LARGE SCALE GENOMIC DNA]</scope>
    <source>
        <strain evidence="2">KYW314</strain>
    </source>
</reference>
<dbReference type="AlphaFoldDB" id="A0A7Z7EU39"/>
<evidence type="ECO:0000313" key="1">
    <source>
        <dbReference type="EMBL" id="RUO41650.1"/>
    </source>
</evidence>
<accession>A0A7Z7EU39</accession>
<dbReference type="RefSeq" id="WP_244595959.1">
    <property type="nucleotide sequence ID" value="NZ_PIPR01000001.1"/>
</dbReference>
<sequence>MLSKSFAGITDRRVLGILIIIVLFCVVDFVQRVQPAVDTAALTREAAMLETTPAPVEHTVSPRVRDWLASLNTTATSSPEVATETVQQELLSGGTNIGEKRVRVRAILIANTTQQRVALIETQDRERRDVEFVELRQGETLSGYTISAVQVDGVEFTPNTGGGAVVRVKVFE</sequence>
<gene>
    <name evidence="1" type="ORF">CWE22_05700</name>
</gene>